<comment type="similarity">
    <text evidence="2 8">Belongs to the peptidase M14 family.</text>
</comment>
<feature type="signal peptide" evidence="9">
    <location>
        <begin position="1"/>
        <end position="27"/>
    </location>
</feature>
<evidence type="ECO:0000256" key="1">
    <source>
        <dbReference type="ARBA" id="ARBA00001947"/>
    </source>
</evidence>
<dbReference type="PROSITE" id="PS00132">
    <property type="entry name" value="CARBOXYPEPT_ZN_1"/>
    <property type="match status" value="1"/>
</dbReference>
<evidence type="ECO:0000256" key="6">
    <source>
        <dbReference type="ARBA" id="ARBA00022833"/>
    </source>
</evidence>
<evidence type="ECO:0000259" key="10">
    <source>
        <dbReference type="PROSITE" id="PS52035"/>
    </source>
</evidence>
<dbReference type="InterPro" id="IPR057247">
    <property type="entry name" value="CARBOXYPEPT_ZN_2"/>
</dbReference>
<feature type="chain" id="PRO_5004907633" evidence="9">
    <location>
        <begin position="28"/>
        <end position="477"/>
    </location>
</feature>
<dbReference type="InterPro" id="IPR008969">
    <property type="entry name" value="CarboxyPept-like_regulatory"/>
</dbReference>
<dbReference type="Pfam" id="PF00246">
    <property type="entry name" value="Peptidase_M14"/>
    <property type="match status" value="1"/>
</dbReference>
<dbReference type="PANTHER" id="PTHR11532:SF84">
    <property type="entry name" value="CARBOXYPEPTIDASE M"/>
    <property type="match status" value="1"/>
</dbReference>
<protein>
    <submittedName>
        <fullName evidence="11">Carboxypeptidase D</fullName>
    </submittedName>
</protein>
<dbReference type="CDD" id="cd11308">
    <property type="entry name" value="Peptidase_M14NE-CP-C_like"/>
    <property type="match status" value="1"/>
</dbReference>
<dbReference type="GO" id="GO:0005615">
    <property type="term" value="C:extracellular space"/>
    <property type="evidence" value="ECO:0007669"/>
    <property type="project" value="TreeGrafter"/>
</dbReference>
<dbReference type="PRINTS" id="PR00765">
    <property type="entry name" value="CRBOXYPTASEA"/>
</dbReference>
<sequence>MRMISLTPAQGIRACCIIALIITFATASVQNVTNNTTAGADNITNTAAATAAAAAGSASPADIVEDESFITHPSPHYLSNGEISALFGKLQDLFPNLATKYSIGKTLKGRQMYALALTASNKDDRNGDLLRPMIKVTANIHGDEAVGRQMVLFLAQYLTMNYAKVPEVQLLLNTTEIHLLPSCNPDGFALAKEGNCESLPNYIGRTNAAGIDLNRDFPDRLENQQVSQLRSHKRQPETAAIINWVLGKPFVLSANFHGGAIVASYPYDNSIAHHECCEESLTPDDRVFKLMAHTYANNHPIMRKGHNCNDTFTDGITNGANWYELNGGMQDFNYAFSNCFEMTIELSCCKYPTADTLPAEWARNKRSLMQLLKLSHIGVKGLVTDASGYPIADANILVSGIEDKPIRTTKRGEYWRLLTPGIYNVQALAFGYQPSEPKQVHVTNENSEALRLDFVLSPRELNYDGISSFYNNFFYRH</sequence>
<keyword evidence="9" id="KW-0732">Signal</keyword>
<evidence type="ECO:0000256" key="4">
    <source>
        <dbReference type="ARBA" id="ARBA00022723"/>
    </source>
</evidence>
<organism evidence="11">
    <name type="scientific">Ceratitis capitata</name>
    <name type="common">Mediterranean fruit fly</name>
    <name type="synonym">Tephritis capitata</name>
    <dbReference type="NCBI Taxonomy" id="7213"/>
    <lineage>
        <taxon>Eukaryota</taxon>
        <taxon>Metazoa</taxon>
        <taxon>Ecdysozoa</taxon>
        <taxon>Arthropoda</taxon>
        <taxon>Hexapoda</taxon>
        <taxon>Insecta</taxon>
        <taxon>Pterygota</taxon>
        <taxon>Neoptera</taxon>
        <taxon>Endopterygota</taxon>
        <taxon>Diptera</taxon>
        <taxon>Brachycera</taxon>
        <taxon>Muscomorpha</taxon>
        <taxon>Tephritoidea</taxon>
        <taxon>Tephritidae</taxon>
        <taxon>Ceratitis</taxon>
        <taxon>Ceratitis</taxon>
    </lineage>
</organism>
<dbReference type="EMBL" id="GAMC01016960">
    <property type="protein sequence ID" value="JAB89595.1"/>
    <property type="molecule type" value="mRNA"/>
</dbReference>
<dbReference type="GO" id="GO:0006518">
    <property type="term" value="P:peptide metabolic process"/>
    <property type="evidence" value="ECO:0007669"/>
    <property type="project" value="TreeGrafter"/>
</dbReference>
<dbReference type="Pfam" id="PF13620">
    <property type="entry name" value="CarboxypepD_reg"/>
    <property type="match status" value="1"/>
</dbReference>
<reference evidence="11" key="1">
    <citation type="submission" date="2013-07" db="EMBL/GenBank/DDBJ databases">
        <authorList>
            <person name="Geib S."/>
        </authorList>
    </citation>
    <scope>NUCLEOTIDE SEQUENCE</scope>
</reference>
<evidence type="ECO:0000313" key="11">
    <source>
        <dbReference type="EMBL" id="JAB89595.1"/>
    </source>
</evidence>
<name>W8ALK3_CERCA</name>
<keyword evidence="7" id="KW-0325">Glycoprotein</keyword>
<dbReference type="SUPFAM" id="SSF53187">
    <property type="entry name" value="Zn-dependent exopeptidases"/>
    <property type="match status" value="1"/>
</dbReference>
<evidence type="ECO:0000256" key="5">
    <source>
        <dbReference type="ARBA" id="ARBA00022801"/>
    </source>
</evidence>
<dbReference type="GO" id="GO:0008270">
    <property type="term" value="F:zinc ion binding"/>
    <property type="evidence" value="ECO:0007669"/>
    <property type="project" value="InterPro"/>
</dbReference>
<dbReference type="Gene3D" id="2.60.40.1120">
    <property type="entry name" value="Carboxypeptidase-like, regulatory domain"/>
    <property type="match status" value="1"/>
</dbReference>
<keyword evidence="3 11" id="KW-0121">Carboxypeptidase</keyword>
<dbReference type="Gene3D" id="3.40.630.10">
    <property type="entry name" value="Zn peptidases"/>
    <property type="match status" value="1"/>
</dbReference>
<keyword evidence="5" id="KW-0378">Hydrolase</keyword>
<reference evidence="11" key="2">
    <citation type="journal article" date="2014" name="BMC Genomics">
        <title>A genomic perspective to assessing quality of mass-reared SIT flies used in Mediterranean fruit fly (Ceratitis capitata) eradication in California.</title>
        <authorList>
            <person name="Calla B."/>
            <person name="Hall B."/>
            <person name="Hou S."/>
            <person name="Geib S.M."/>
        </authorList>
    </citation>
    <scope>NUCLEOTIDE SEQUENCE</scope>
</reference>
<dbReference type="InterPro" id="IPR000834">
    <property type="entry name" value="Peptidase_M14"/>
</dbReference>
<dbReference type="PROSITE" id="PS00133">
    <property type="entry name" value="CARBOXYPEPT_ZN_2"/>
    <property type="match status" value="1"/>
</dbReference>
<dbReference type="FunFam" id="2.60.40.1120:FF:000020">
    <property type="entry name" value="Silver, isoform N"/>
    <property type="match status" value="1"/>
</dbReference>
<dbReference type="GO" id="GO:0004181">
    <property type="term" value="F:metallocarboxypeptidase activity"/>
    <property type="evidence" value="ECO:0007669"/>
    <property type="project" value="InterPro"/>
</dbReference>
<comment type="cofactor">
    <cofactor evidence="1">
        <name>Zn(2+)</name>
        <dbReference type="ChEBI" id="CHEBI:29105"/>
    </cofactor>
</comment>
<dbReference type="SMART" id="SM00631">
    <property type="entry name" value="Zn_pept"/>
    <property type="match status" value="1"/>
</dbReference>
<accession>W8ALK3</accession>
<dbReference type="OrthoDB" id="10249045at2759"/>
<keyword evidence="3 11" id="KW-0645">Protease</keyword>
<dbReference type="MEROPS" id="M14.A20"/>
<feature type="domain" description="Peptidase M14" evidence="10">
    <location>
        <begin position="76"/>
        <end position="375"/>
    </location>
</feature>
<dbReference type="PANTHER" id="PTHR11532">
    <property type="entry name" value="PROTEASE M14 CARBOXYPEPTIDASE"/>
    <property type="match status" value="1"/>
</dbReference>
<dbReference type="GO" id="GO:0016485">
    <property type="term" value="P:protein processing"/>
    <property type="evidence" value="ECO:0007669"/>
    <property type="project" value="TreeGrafter"/>
</dbReference>
<feature type="active site" description="Proton donor/acceptor" evidence="8">
    <location>
        <position position="345"/>
    </location>
</feature>
<keyword evidence="6" id="KW-0862">Zinc</keyword>
<dbReference type="SUPFAM" id="SSF49464">
    <property type="entry name" value="Carboxypeptidase regulatory domain-like"/>
    <property type="match status" value="1"/>
</dbReference>
<gene>
    <name evidence="11" type="primary">CBPD</name>
</gene>
<evidence type="ECO:0000256" key="9">
    <source>
        <dbReference type="SAM" id="SignalP"/>
    </source>
</evidence>
<evidence type="ECO:0000256" key="8">
    <source>
        <dbReference type="PROSITE-ProRule" id="PRU01379"/>
    </source>
</evidence>
<proteinExistence type="evidence at transcript level"/>
<dbReference type="InterPro" id="IPR050753">
    <property type="entry name" value="Peptidase_M14_domain"/>
</dbReference>
<evidence type="ECO:0000256" key="7">
    <source>
        <dbReference type="ARBA" id="ARBA00023180"/>
    </source>
</evidence>
<keyword evidence="4" id="KW-0479">Metal-binding</keyword>
<dbReference type="PROSITE" id="PS52035">
    <property type="entry name" value="PEPTIDASE_M14"/>
    <property type="match status" value="1"/>
</dbReference>
<evidence type="ECO:0000256" key="3">
    <source>
        <dbReference type="ARBA" id="ARBA00022645"/>
    </source>
</evidence>
<dbReference type="InterPro" id="IPR057246">
    <property type="entry name" value="CARBOXYPEPT_ZN_1"/>
</dbReference>
<evidence type="ECO:0000256" key="2">
    <source>
        <dbReference type="ARBA" id="ARBA00005988"/>
    </source>
</evidence>
<dbReference type="AlphaFoldDB" id="W8ALK3"/>